<protein>
    <submittedName>
        <fullName evidence="3">Stress responsive A B barrel domain-containing</fullName>
    </submittedName>
</protein>
<dbReference type="SUPFAM" id="SSF54909">
    <property type="entry name" value="Dimeric alpha+beta barrel"/>
    <property type="match status" value="1"/>
</dbReference>
<gene>
    <name evidence="3" type="ORF">GY632_4766</name>
</gene>
<evidence type="ECO:0000259" key="2">
    <source>
        <dbReference type="PROSITE" id="PS51502"/>
    </source>
</evidence>
<dbReference type="InterPro" id="IPR044662">
    <property type="entry name" value="HS1/DABB1-like"/>
</dbReference>
<dbReference type="Gene3D" id="3.30.70.100">
    <property type="match status" value="1"/>
</dbReference>
<comment type="caution">
    <text evidence="3">The sequence shown here is derived from an EMBL/GenBank/DDBJ whole genome shotgun (WGS) entry which is preliminary data.</text>
</comment>
<dbReference type="PANTHER" id="PTHR33178:SF10">
    <property type="entry name" value="STRESS-RESPONSE A_B BARREL DOMAIN-CONTAINING PROTEIN"/>
    <property type="match status" value="1"/>
</dbReference>
<dbReference type="InterPro" id="IPR011008">
    <property type="entry name" value="Dimeric_a/b-barrel"/>
</dbReference>
<feature type="domain" description="Stress-response A/B barrel" evidence="2">
    <location>
        <begin position="56"/>
        <end position="158"/>
    </location>
</feature>
<evidence type="ECO:0000313" key="4">
    <source>
        <dbReference type="Proteomes" id="UP000749309"/>
    </source>
</evidence>
<dbReference type="PROSITE" id="PS51502">
    <property type="entry name" value="S_R_A_B_BARREL"/>
    <property type="match status" value="1"/>
</dbReference>
<sequence>MSSSTLCALLQLLPAMLSKVQRISLFLALVALCAITLYLTHLASSPVSHLAASMSVTHVVLFQFKKEVSPEAVRNLSTRMLGLKDKCLHPLTQKPYILSSSGGVDMSIEGIQNGMTHAFVVNFASKEDRDYYVQKDPMHQDFVKSAGEVVEKAQVVDFINGEL</sequence>
<dbReference type="InterPro" id="IPR013097">
    <property type="entry name" value="Dabb"/>
</dbReference>
<evidence type="ECO:0000313" key="3">
    <source>
        <dbReference type="EMBL" id="KAF3892214.1"/>
    </source>
</evidence>
<accession>A0A9P4YEW3</accession>
<dbReference type="SMART" id="SM00886">
    <property type="entry name" value="Dabb"/>
    <property type="match status" value="1"/>
</dbReference>
<dbReference type="EMBL" id="JAAQVJ010000173">
    <property type="protein sequence ID" value="KAF3892214.1"/>
    <property type="molecule type" value="Genomic_DNA"/>
</dbReference>
<reference evidence="3" key="1">
    <citation type="submission" date="2020-03" db="EMBL/GenBank/DDBJ databases">
        <title>Whole Genome Sequence of Trichophyton interdigitale from India.</title>
        <authorList>
            <person name="Kumar P."/>
        </authorList>
    </citation>
    <scope>NUCLEOTIDE SEQUENCE</scope>
    <source>
        <strain evidence="3">UCMS-IGIB-CI14</strain>
    </source>
</reference>
<comment type="subunit">
    <text evidence="1">Homodimer.</text>
</comment>
<dbReference type="PANTHER" id="PTHR33178">
    <property type="match status" value="1"/>
</dbReference>
<name>A0A9P4YEW3_9EURO</name>
<evidence type="ECO:0000256" key="1">
    <source>
        <dbReference type="ARBA" id="ARBA00011738"/>
    </source>
</evidence>
<dbReference type="Proteomes" id="UP000749309">
    <property type="component" value="Unassembled WGS sequence"/>
</dbReference>
<organism evidence="3 4">
    <name type="scientific">Trichophyton interdigitale</name>
    <dbReference type="NCBI Taxonomy" id="101480"/>
    <lineage>
        <taxon>Eukaryota</taxon>
        <taxon>Fungi</taxon>
        <taxon>Dikarya</taxon>
        <taxon>Ascomycota</taxon>
        <taxon>Pezizomycotina</taxon>
        <taxon>Eurotiomycetes</taxon>
        <taxon>Eurotiomycetidae</taxon>
        <taxon>Onygenales</taxon>
        <taxon>Arthrodermataceae</taxon>
        <taxon>Trichophyton</taxon>
    </lineage>
</organism>
<proteinExistence type="predicted"/>
<dbReference type="Pfam" id="PF07876">
    <property type="entry name" value="Dabb"/>
    <property type="match status" value="1"/>
</dbReference>
<dbReference type="AlphaFoldDB" id="A0A9P4YEW3"/>